<keyword evidence="2" id="KW-1185">Reference proteome</keyword>
<evidence type="ECO:0000313" key="2">
    <source>
        <dbReference type="Proteomes" id="UP000308600"/>
    </source>
</evidence>
<organism evidence="1 2">
    <name type="scientific">Pluteus cervinus</name>
    <dbReference type="NCBI Taxonomy" id="181527"/>
    <lineage>
        <taxon>Eukaryota</taxon>
        <taxon>Fungi</taxon>
        <taxon>Dikarya</taxon>
        <taxon>Basidiomycota</taxon>
        <taxon>Agaricomycotina</taxon>
        <taxon>Agaricomycetes</taxon>
        <taxon>Agaricomycetidae</taxon>
        <taxon>Agaricales</taxon>
        <taxon>Pluteineae</taxon>
        <taxon>Pluteaceae</taxon>
        <taxon>Pluteus</taxon>
    </lineage>
</organism>
<protein>
    <submittedName>
        <fullName evidence="1">Uncharacterized protein</fullName>
    </submittedName>
</protein>
<dbReference type="Proteomes" id="UP000308600">
    <property type="component" value="Unassembled WGS sequence"/>
</dbReference>
<name>A0ACD3ARP4_9AGAR</name>
<proteinExistence type="predicted"/>
<gene>
    <name evidence="1" type="ORF">BDN72DRAFT_912311</name>
</gene>
<sequence length="293" mass="32869">MSSIPSSSSNQPVTSSTSAEVRLSNTGLGVTSEFQAWQRQTQYKLAKLPTLRPLPAANFTTRPSSGDIQYQITYRDPHSQHFFTKAMSVNLSNFLKDLGQGTFDGTPISDVRRLHLQIPEGSMSRESINMTPIFWELSHLVYLGDPQQLEQVLGVSWSISFPQVEELKIQGPTVASTFRKALAGCPELRSFFVNILVQDESQTVFLPPRIEHPKLKTLKIVSNIAVDKPFRGLELGDLGELHLWMMPNVVMGLRPEHLCIQADEVKLELNFDGDRDFKSQVLERQAFASIKAL</sequence>
<accession>A0ACD3ARP4</accession>
<reference evidence="1 2" key="1">
    <citation type="journal article" date="2019" name="Nat. Ecol. Evol.">
        <title>Megaphylogeny resolves global patterns of mushroom evolution.</title>
        <authorList>
            <person name="Varga T."/>
            <person name="Krizsan K."/>
            <person name="Foldi C."/>
            <person name="Dima B."/>
            <person name="Sanchez-Garcia M."/>
            <person name="Sanchez-Ramirez S."/>
            <person name="Szollosi G.J."/>
            <person name="Szarkandi J.G."/>
            <person name="Papp V."/>
            <person name="Albert L."/>
            <person name="Andreopoulos W."/>
            <person name="Angelini C."/>
            <person name="Antonin V."/>
            <person name="Barry K.W."/>
            <person name="Bougher N.L."/>
            <person name="Buchanan P."/>
            <person name="Buyck B."/>
            <person name="Bense V."/>
            <person name="Catcheside P."/>
            <person name="Chovatia M."/>
            <person name="Cooper J."/>
            <person name="Damon W."/>
            <person name="Desjardin D."/>
            <person name="Finy P."/>
            <person name="Geml J."/>
            <person name="Haridas S."/>
            <person name="Hughes K."/>
            <person name="Justo A."/>
            <person name="Karasinski D."/>
            <person name="Kautmanova I."/>
            <person name="Kiss B."/>
            <person name="Kocsube S."/>
            <person name="Kotiranta H."/>
            <person name="LaButti K.M."/>
            <person name="Lechner B.E."/>
            <person name="Liimatainen K."/>
            <person name="Lipzen A."/>
            <person name="Lukacs Z."/>
            <person name="Mihaltcheva S."/>
            <person name="Morgado L.N."/>
            <person name="Niskanen T."/>
            <person name="Noordeloos M.E."/>
            <person name="Ohm R.A."/>
            <person name="Ortiz-Santana B."/>
            <person name="Ovrebo C."/>
            <person name="Racz N."/>
            <person name="Riley R."/>
            <person name="Savchenko A."/>
            <person name="Shiryaev A."/>
            <person name="Soop K."/>
            <person name="Spirin V."/>
            <person name="Szebenyi C."/>
            <person name="Tomsovsky M."/>
            <person name="Tulloss R.E."/>
            <person name="Uehling J."/>
            <person name="Grigoriev I.V."/>
            <person name="Vagvolgyi C."/>
            <person name="Papp T."/>
            <person name="Martin F.M."/>
            <person name="Miettinen O."/>
            <person name="Hibbett D.S."/>
            <person name="Nagy L.G."/>
        </authorList>
    </citation>
    <scope>NUCLEOTIDE SEQUENCE [LARGE SCALE GENOMIC DNA]</scope>
    <source>
        <strain evidence="1 2">NL-1719</strain>
    </source>
</reference>
<evidence type="ECO:0000313" key="1">
    <source>
        <dbReference type="EMBL" id="TFK67924.1"/>
    </source>
</evidence>
<dbReference type="EMBL" id="ML208363">
    <property type="protein sequence ID" value="TFK67924.1"/>
    <property type="molecule type" value="Genomic_DNA"/>
</dbReference>